<keyword evidence="1" id="KW-1133">Transmembrane helix</keyword>
<dbReference type="OrthoDB" id="5148800at2"/>
<evidence type="ECO:0000313" key="3">
    <source>
        <dbReference type="EMBL" id="ADP82457.1"/>
    </source>
</evidence>
<evidence type="ECO:0000313" key="4">
    <source>
        <dbReference type="Proteomes" id="UP000002484"/>
    </source>
</evidence>
<sequence length="178" mass="20368">MSMKRVWYSKTNRVSGYLIVVFSWTMYLVFAAFPDKRDPAGILLPFEIFFPIAFLSWLFFIRPELVATERLIIIRNPLVQTKIPWAAVLRFDSRGKYLEVVTADRPYVAYGTEIANISLLRKQTANDRSASELNGLREAGREREPDEARVERGLFVPGPRVLIGPAVVLAAGFLFYYT</sequence>
<feature type="transmembrane region" description="Helical" evidence="1">
    <location>
        <begin position="40"/>
        <end position="61"/>
    </location>
</feature>
<keyword evidence="1" id="KW-0812">Transmembrane</keyword>
<proteinExistence type="predicted"/>
<organism evidence="3 4">
    <name type="scientific">Pseudofrankia inefficax (strain DSM 45817 / CECT 9037 / DDB 130130 / EuI1c)</name>
    <name type="common">Frankia inefficax</name>
    <dbReference type="NCBI Taxonomy" id="298654"/>
    <lineage>
        <taxon>Bacteria</taxon>
        <taxon>Bacillati</taxon>
        <taxon>Actinomycetota</taxon>
        <taxon>Actinomycetes</taxon>
        <taxon>Frankiales</taxon>
        <taxon>Frankiaceae</taxon>
        <taxon>Pseudofrankia</taxon>
    </lineage>
</organism>
<dbReference type="InterPro" id="IPR019692">
    <property type="entry name" value="CFP-6_PH"/>
</dbReference>
<evidence type="ECO:0000259" key="2">
    <source>
        <dbReference type="Pfam" id="PF10756"/>
    </source>
</evidence>
<dbReference type="HOGENOM" id="CLU_1508495_0_0_11"/>
<dbReference type="Pfam" id="PF10756">
    <property type="entry name" value="bPH_6"/>
    <property type="match status" value="1"/>
</dbReference>
<dbReference type="EMBL" id="CP002299">
    <property type="protein sequence ID" value="ADP82457.1"/>
    <property type="molecule type" value="Genomic_DNA"/>
</dbReference>
<keyword evidence="1" id="KW-0472">Membrane</keyword>
<reference evidence="3 4" key="1">
    <citation type="submission" date="2010-10" db="EMBL/GenBank/DDBJ databases">
        <title>Complete sequence of Frankia sp. EuI1c.</title>
        <authorList>
            <consortium name="US DOE Joint Genome Institute"/>
            <person name="Lucas S."/>
            <person name="Copeland A."/>
            <person name="Lapidus A."/>
            <person name="Cheng J.-F."/>
            <person name="Bruce D."/>
            <person name="Goodwin L."/>
            <person name="Pitluck S."/>
            <person name="Chertkov O."/>
            <person name="Detter J.C."/>
            <person name="Han C."/>
            <person name="Tapia R."/>
            <person name="Land M."/>
            <person name="Hauser L."/>
            <person name="Jeffries C."/>
            <person name="Kyrpides N."/>
            <person name="Ivanova N."/>
            <person name="Mikhailova N."/>
            <person name="Beauchemin N."/>
            <person name="Sen A."/>
            <person name="Sur S.A."/>
            <person name="Gtari M."/>
            <person name="Wall L."/>
            <person name="Tisa L."/>
            <person name="Woyke T."/>
        </authorList>
    </citation>
    <scope>NUCLEOTIDE SEQUENCE [LARGE SCALE GENOMIC DNA]</scope>
    <source>
        <strain evidence="4">DSM 45817 / CECT 9037 / EuI1c</strain>
    </source>
</reference>
<feature type="transmembrane region" description="Helical" evidence="1">
    <location>
        <begin position="161"/>
        <end position="177"/>
    </location>
</feature>
<feature type="transmembrane region" description="Helical" evidence="1">
    <location>
        <begin position="14"/>
        <end position="34"/>
    </location>
</feature>
<keyword evidence="4" id="KW-1185">Reference proteome</keyword>
<gene>
    <name evidence="3" type="ordered locus">FraEuI1c_4463</name>
</gene>
<dbReference type="Proteomes" id="UP000002484">
    <property type="component" value="Chromosome"/>
</dbReference>
<protein>
    <recommendedName>
        <fullName evidence="2">Low molecular weight protein antigen 6 PH domain-containing protein</fullName>
    </recommendedName>
</protein>
<feature type="domain" description="Low molecular weight protein antigen 6 PH" evidence="2">
    <location>
        <begin position="62"/>
        <end position="109"/>
    </location>
</feature>
<dbReference type="RefSeq" id="WP_013425575.1">
    <property type="nucleotide sequence ID" value="NC_014666.1"/>
</dbReference>
<dbReference type="KEGG" id="fri:FraEuI1c_4463"/>
<name>E3IUC0_PSEI1</name>
<evidence type="ECO:0000256" key="1">
    <source>
        <dbReference type="SAM" id="Phobius"/>
    </source>
</evidence>
<dbReference type="AlphaFoldDB" id="E3IUC0"/>
<accession>E3IUC0</accession>
<dbReference type="InParanoid" id="E3IUC0"/>